<dbReference type="OrthoDB" id="3236341at2759"/>
<organism evidence="2 3">
    <name type="scientific">Tricholomella constricta</name>
    <dbReference type="NCBI Taxonomy" id="117010"/>
    <lineage>
        <taxon>Eukaryota</taxon>
        <taxon>Fungi</taxon>
        <taxon>Dikarya</taxon>
        <taxon>Basidiomycota</taxon>
        <taxon>Agaricomycotina</taxon>
        <taxon>Agaricomycetes</taxon>
        <taxon>Agaricomycetidae</taxon>
        <taxon>Agaricales</taxon>
        <taxon>Tricholomatineae</taxon>
        <taxon>Lyophyllaceae</taxon>
        <taxon>Tricholomella</taxon>
    </lineage>
</organism>
<sequence>MYLQPGSSSSCRAIGVNLPRKVLEWSRNRTGRSLVRVVWRYPAYIGFVSNLRVRSSLSSAFLVISQLFSSRLCSFSPFIFAHSIMSDSAPPSSPPLAESPVTLSPEEEARREIEEFMRSSPPPQDEDGNVSVSEVNSHDSDHDLPDEPAALPSSEPVTSNRPIVLNLRNEVERANRQAAHAKLSPYQRERAKELVKMTSLAREVEIFIAVCALDNKLDKIVATIPPFSVSPALLENIKSYTMAVLLSPKLSAYKGTVARDHVIAIIKRTGRHLPTDFDRDHHAQKELKTVIAYELTQARSSIRKKLVTSLDDNQTIFELATHAVAGSQLAVSVTLAARLALMRKVLVTHNNSKYWDHVDTRLQMVRNVTGGDSKKIDKTFAQYLEADRKQYGIDTGYTLDEGDDISDVLQPTSNAVIAGASHIST</sequence>
<evidence type="ECO:0000313" key="2">
    <source>
        <dbReference type="EMBL" id="KAF5373981.1"/>
    </source>
</evidence>
<dbReference type="EMBL" id="JAACJP010000038">
    <property type="protein sequence ID" value="KAF5373981.1"/>
    <property type="molecule type" value="Genomic_DNA"/>
</dbReference>
<evidence type="ECO:0000256" key="1">
    <source>
        <dbReference type="SAM" id="MobiDB-lite"/>
    </source>
</evidence>
<evidence type="ECO:0000313" key="3">
    <source>
        <dbReference type="Proteomes" id="UP000565441"/>
    </source>
</evidence>
<dbReference type="AlphaFoldDB" id="A0A8H5GZ49"/>
<accession>A0A8H5GZ49</accession>
<gene>
    <name evidence="2" type="ORF">D9615_009936</name>
</gene>
<protein>
    <submittedName>
        <fullName evidence="2">Uncharacterized protein</fullName>
    </submittedName>
</protein>
<feature type="compositionally biased region" description="Basic and acidic residues" evidence="1">
    <location>
        <begin position="136"/>
        <end position="145"/>
    </location>
</feature>
<keyword evidence="3" id="KW-1185">Reference proteome</keyword>
<proteinExistence type="predicted"/>
<feature type="region of interest" description="Disordered" evidence="1">
    <location>
        <begin position="89"/>
        <end position="159"/>
    </location>
</feature>
<feature type="compositionally biased region" description="Low complexity" evidence="1">
    <location>
        <begin position="89"/>
        <end position="100"/>
    </location>
</feature>
<reference evidence="2 3" key="1">
    <citation type="journal article" date="2020" name="ISME J.">
        <title>Uncovering the hidden diversity of litter-decomposition mechanisms in mushroom-forming fungi.</title>
        <authorList>
            <person name="Floudas D."/>
            <person name="Bentzer J."/>
            <person name="Ahren D."/>
            <person name="Johansson T."/>
            <person name="Persson P."/>
            <person name="Tunlid A."/>
        </authorList>
    </citation>
    <scope>NUCLEOTIDE SEQUENCE [LARGE SCALE GENOMIC DNA]</scope>
    <source>
        <strain evidence="2 3">CBS 661.87</strain>
    </source>
</reference>
<dbReference type="Proteomes" id="UP000565441">
    <property type="component" value="Unassembled WGS sequence"/>
</dbReference>
<comment type="caution">
    <text evidence="2">The sequence shown here is derived from an EMBL/GenBank/DDBJ whole genome shotgun (WGS) entry which is preliminary data.</text>
</comment>
<feature type="compositionally biased region" description="Basic and acidic residues" evidence="1">
    <location>
        <begin position="107"/>
        <end position="117"/>
    </location>
</feature>
<name>A0A8H5GZ49_9AGAR</name>